<protein>
    <submittedName>
        <fullName evidence="4">Thioesterase</fullName>
    </submittedName>
</protein>
<dbReference type="InterPro" id="IPR029069">
    <property type="entry name" value="HotDog_dom_sf"/>
</dbReference>
<sequence length="135" mass="14351">MLDPALEKAILERVAAIPIVDTLGMQVLELAPGLCRIKVARKPAYDGVFESFHGGLLMTVADSAACFAILTQTGSQARLTTTDMNIRFLAPCLSDLTVAARTIKVGRTMCPVGVELFDEAGTLVAVAQVNYLLLA</sequence>
<comment type="similarity">
    <text evidence="1">Belongs to the thioesterase PaaI family.</text>
</comment>
<evidence type="ECO:0000313" key="4">
    <source>
        <dbReference type="EMBL" id="BEQ15114.1"/>
    </source>
</evidence>
<dbReference type="EMBL" id="AP028679">
    <property type="protein sequence ID" value="BEQ15114.1"/>
    <property type="molecule type" value="Genomic_DNA"/>
</dbReference>
<gene>
    <name evidence="4" type="ORF">FAK_21800</name>
</gene>
<feature type="domain" description="Thioesterase" evidence="3">
    <location>
        <begin position="52"/>
        <end position="124"/>
    </location>
</feature>
<dbReference type="InterPro" id="IPR039298">
    <property type="entry name" value="ACOT13"/>
</dbReference>
<evidence type="ECO:0000256" key="2">
    <source>
        <dbReference type="ARBA" id="ARBA00022801"/>
    </source>
</evidence>
<dbReference type="InterPro" id="IPR003736">
    <property type="entry name" value="PAAI_dom"/>
</dbReference>
<accession>A0AAU9EPN7</accession>
<dbReference type="RefSeq" id="WP_338599081.1">
    <property type="nucleotide sequence ID" value="NZ_AP028679.1"/>
</dbReference>
<dbReference type="AlphaFoldDB" id="A0AAU9EPN7"/>
<dbReference type="InterPro" id="IPR006683">
    <property type="entry name" value="Thioestr_dom"/>
</dbReference>
<evidence type="ECO:0000259" key="3">
    <source>
        <dbReference type="Pfam" id="PF03061"/>
    </source>
</evidence>
<keyword evidence="2" id="KW-0378">Hydrolase</keyword>
<name>A0AAU9EPN7_9BACT</name>
<dbReference type="NCBIfam" id="TIGR00369">
    <property type="entry name" value="unchar_dom_1"/>
    <property type="match status" value="1"/>
</dbReference>
<evidence type="ECO:0000313" key="5">
    <source>
        <dbReference type="Proteomes" id="UP001366166"/>
    </source>
</evidence>
<dbReference type="KEGG" id="dmp:FAK_21800"/>
<dbReference type="SUPFAM" id="SSF54637">
    <property type="entry name" value="Thioesterase/thiol ester dehydrase-isomerase"/>
    <property type="match status" value="1"/>
</dbReference>
<dbReference type="PANTHER" id="PTHR21660:SF1">
    <property type="entry name" value="ACYL-COENZYME A THIOESTERASE 13"/>
    <property type="match status" value="1"/>
</dbReference>
<dbReference type="Proteomes" id="UP001366166">
    <property type="component" value="Chromosome"/>
</dbReference>
<dbReference type="Gene3D" id="3.10.129.10">
    <property type="entry name" value="Hotdog Thioesterase"/>
    <property type="match status" value="1"/>
</dbReference>
<dbReference type="Pfam" id="PF03061">
    <property type="entry name" value="4HBT"/>
    <property type="match status" value="1"/>
</dbReference>
<dbReference type="CDD" id="cd03443">
    <property type="entry name" value="PaaI_thioesterase"/>
    <property type="match status" value="1"/>
</dbReference>
<proteinExistence type="inferred from homology"/>
<organism evidence="4 5">
    <name type="scientific">Desulfoferula mesophila</name>
    <dbReference type="NCBI Taxonomy" id="3058419"/>
    <lineage>
        <taxon>Bacteria</taxon>
        <taxon>Pseudomonadati</taxon>
        <taxon>Thermodesulfobacteriota</taxon>
        <taxon>Desulfarculia</taxon>
        <taxon>Desulfarculales</taxon>
        <taxon>Desulfarculaceae</taxon>
        <taxon>Desulfoferula</taxon>
    </lineage>
</organism>
<dbReference type="GO" id="GO:0047617">
    <property type="term" value="F:fatty acyl-CoA hydrolase activity"/>
    <property type="evidence" value="ECO:0007669"/>
    <property type="project" value="InterPro"/>
</dbReference>
<evidence type="ECO:0000256" key="1">
    <source>
        <dbReference type="ARBA" id="ARBA00008324"/>
    </source>
</evidence>
<keyword evidence="5" id="KW-1185">Reference proteome</keyword>
<reference evidence="5" key="1">
    <citation type="journal article" date="2023" name="Arch. Microbiol.">
        <title>Desulfoferula mesophilus gen. nov. sp. nov., a mesophilic sulfate-reducing bacterium isolated from a brackish lake sediment.</title>
        <authorList>
            <person name="Watanabe T."/>
            <person name="Yabe T."/>
            <person name="Tsuji J.M."/>
            <person name="Fukui M."/>
        </authorList>
    </citation>
    <scope>NUCLEOTIDE SEQUENCE [LARGE SCALE GENOMIC DNA]</scope>
    <source>
        <strain evidence="5">12FAK</strain>
    </source>
</reference>
<dbReference type="PANTHER" id="PTHR21660">
    <property type="entry name" value="THIOESTERASE SUPERFAMILY MEMBER-RELATED"/>
    <property type="match status" value="1"/>
</dbReference>